<feature type="domain" description="Homeobox" evidence="11">
    <location>
        <begin position="77"/>
        <end position="137"/>
    </location>
</feature>
<sequence>MGVVTSYVIVVQVQALSTLVPCPADWSNRVDFDGSVFAQLDTSVTSCYTHGRRYQAVIAIHPASCTGGADSPPDYNGQVRRYRTAFTKEQIGALEKEFARENYISRPKRCELASSMGLPESTIKVWFQNRRMKDKRQRMAVAWPYGIPPDPHLYAYLAAAAASYPYGFAASSQLAAHSASLSQLAAQHEQHASAHASLTSRPLPPSRQHPVQHLPPHPHLAASHLLQSRLGPAASSGGSAPASGLPHSNMLLHSSPTTPPLPPPHSLPTNPASSSPSSESSVTPLRVTPSSERQQPIYSAFQIPSSVSSLSSPTTASEILKAEAAQHKTNLSQQQLLALGQQELMTSLSSHFHKQPSRLFEPSSFLHGGVLNPPAFPAFPIGLPRHLPPLI</sequence>
<feature type="compositionally biased region" description="Low complexity" evidence="9">
    <location>
        <begin position="267"/>
        <end position="281"/>
    </location>
</feature>
<feature type="chain" id="PRO_5043999845" evidence="10">
    <location>
        <begin position="16"/>
        <end position="391"/>
    </location>
</feature>
<feature type="region of interest" description="Disordered" evidence="9">
    <location>
        <begin position="186"/>
        <end position="218"/>
    </location>
</feature>
<feature type="compositionally biased region" description="Low complexity" evidence="9">
    <location>
        <begin position="186"/>
        <end position="198"/>
    </location>
</feature>
<evidence type="ECO:0000256" key="9">
    <source>
        <dbReference type="SAM" id="MobiDB-lite"/>
    </source>
</evidence>
<evidence type="ECO:0000256" key="5">
    <source>
        <dbReference type="ARBA" id="ARBA00023242"/>
    </source>
</evidence>
<dbReference type="PROSITE" id="PS50071">
    <property type="entry name" value="HOMEOBOX_2"/>
    <property type="match status" value="1"/>
</dbReference>
<evidence type="ECO:0000256" key="3">
    <source>
        <dbReference type="ARBA" id="ARBA00023125"/>
    </source>
</evidence>
<evidence type="ECO:0000256" key="1">
    <source>
        <dbReference type="ARBA" id="ARBA00004123"/>
    </source>
</evidence>
<gene>
    <name evidence="12" type="ORF">ElyMa_006308800</name>
</gene>
<dbReference type="PRINTS" id="PR00031">
    <property type="entry name" value="HTHREPRESSR"/>
</dbReference>
<comment type="caution">
    <text evidence="12">The sequence shown here is derived from an EMBL/GenBank/DDBJ whole genome shotgun (WGS) entry which is preliminary data.</text>
</comment>
<dbReference type="AlphaFoldDB" id="A0AAV4HFA2"/>
<feature type="compositionally biased region" description="Low complexity" evidence="9">
    <location>
        <begin position="230"/>
        <end position="244"/>
    </location>
</feature>
<dbReference type="InterPro" id="IPR000047">
    <property type="entry name" value="HTH_motif"/>
</dbReference>
<dbReference type="PANTHER" id="PTHR46294">
    <property type="entry name" value="SEGMENTATION PROTEIN EVEN-SKIPPED"/>
    <property type="match status" value="1"/>
</dbReference>
<dbReference type="InterPro" id="IPR017970">
    <property type="entry name" value="Homeobox_CS"/>
</dbReference>
<keyword evidence="4 7" id="KW-0371">Homeobox</keyword>
<evidence type="ECO:0000313" key="12">
    <source>
        <dbReference type="EMBL" id="GFR96837.1"/>
    </source>
</evidence>
<evidence type="ECO:0000256" key="4">
    <source>
        <dbReference type="ARBA" id="ARBA00023155"/>
    </source>
</evidence>
<dbReference type="InterPro" id="IPR001356">
    <property type="entry name" value="HD"/>
</dbReference>
<dbReference type="Gene3D" id="1.10.10.60">
    <property type="entry name" value="Homeodomain-like"/>
    <property type="match status" value="1"/>
</dbReference>
<dbReference type="PANTHER" id="PTHR46294:SF4">
    <property type="entry name" value="SEGMENTATION PROTEIN EVEN-SKIPPED"/>
    <property type="match status" value="1"/>
</dbReference>
<evidence type="ECO:0000313" key="13">
    <source>
        <dbReference type="Proteomes" id="UP000762676"/>
    </source>
</evidence>
<keyword evidence="13" id="KW-1185">Reference proteome</keyword>
<dbReference type="GO" id="GO:0000978">
    <property type="term" value="F:RNA polymerase II cis-regulatory region sequence-specific DNA binding"/>
    <property type="evidence" value="ECO:0007669"/>
    <property type="project" value="TreeGrafter"/>
</dbReference>
<keyword evidence="3 7" id="KW-0238">DNA-binding</keyword>
<dbReference type="GO" id="GO:0005634">
    <property type="term" value="C:nucleus"/>
    <property type="evidence" value="ECO:0007669"/>
    <property type="project" value="UniProtKB-SubCell"/>
</dbReference>
<keyword evidence="2" id="KW-0217">Developmental protein</keyword>
<name>A0AAV4HFA2_9GAST</name>
<evidence type="ECO:0000256" key="10">
    <source>
        <dbReference type="SAM" id="SignalP"/>
    </source>
</evidence>
<feature type="compositionally biased region" description="Pro residues" evidence="9">
    <location>
        <begin position="202"/>
        <end position="218"/>
    </location>
</feature>
<feature type="compositionally biased region" description="Pro residues" evidence="9">
    <location>
        <begin position="257"/>
        <end position="266"/>
    </location>
</feature>
<dbReference type="PROSITE" id="PS00027">
    <property type="entry name" value="HOMEOBOX_1"/>
    <property type="match status" value="1"/>
</dbReference>
<evidence type="ECO:0000259" key="11">
    <source>
        <dbReference type="PROSITE" id="PS50071"/>
    </source>
</evidence>
<evidence type="ECO:0000256" key="7">
    <source>
        <dbReference type="PROSITE-ProRule" id="PRU00108"/>
    </source>
</evidence>
<feature type="DNA-binding region" description="Homeobox" evidence="7">
    <location>
        <begin position="79"/>
        <end position="138"/>
    </location>
</feature>
<evidence type="ECO:0000256" key="8">
    <source>
        <dbReference type="RuleBase" id="RU000682"/>
    </source>
</evidence>
<dbReference type="Pfam" id="PF00046">
    <property type="entry name" value="Homeodomain"/>
    <property type="match status" value="1"/>
</dbReference>
<evidence type="ECO:0000256" key="2">
    <source>
        <dbReference type="ARBA" id="ARBA00022473"/>
    </source>
</evidence>
<keyword evidence="5 7" id="KW-0539">Nucleus</keyword>
<reference evidence="12 13" key="1">
    <citation type="journal article" date="2021" name="Elife">
        <title>Chloroplast acquisition without the gene transfer in kleptoplastic sea slugs, Plakobranchus ocellatus.</title>
        <authorList>
            <person name="Maeda T."/>
            <person name="Takahashi S."/>
            <person name="Yoshida T."/>
            <person name="Shimamura S."/>
            <person name="Takaki Y."/>
            <person name="Nagai Y."/>
            <person name="Toyoda A."/>
            <person name="Suzuki Y."/>
            <person name="Arimoto A."/>
            <person name="Ishii H."/>
            <person name="Satoh N."/>
            <person name="Nishiyama T."/>
            <person name="Hasebe M."/>
            <person name="Maruyama T."/>
            <person name="Minagawa J."/>
            <person name="Obokata J."/>
            <person name="Shigenobu S."/>
        </authorList>
    </citation>
    <scope>NUCLEOTIDE SEQUENCE [LARGE SCALE GENOMIC DNA]</scope>
</reference>
<protein>
    <submittedName>
        <fullName evidence="12">Homeobox even-skipped homolog protein 2</fullName>
    </submittedName>
</protein>
<dbReference type="SMART" id="SM00389">
    <property type="entry name" value="HOX"/>
    <property type="match status" value="1"/>
</dbReference>
<dbReference type="SUPFAM" id="SSF46689">
    <property type="entry name" value="Homeodomain-like"/>
    <property type="match status" value="1"/>
</dbReference>
<feature type="region of interest" description="Disordered" evidence="9">
    <location>
        <begin position="230"/>
        <end position="294"/>
    </location>
</feature>
<dbReference type="EMBL" id="BMAT01012677">
    <property type="protein sequence ID" value="GFR96837.1"/>
    <property type="molecule type" value="Genomic_DNA"/>
</dbReference>
<proteinExistence type="inferred from homology"/>
<comment type="similarity">
    <text evidence="6">Belongs to the even-skipped homeobox family.</text>
</comment>
<dbReference type="InterPro" id="IPR052002">
    <property type="entry name" value="Even-skipped_HD"/>
</dbReference>
<accession>A0AAV4HFA2</accession>
<dbReference type="InterPro" id="IPR009057">
    <property type="entry name" value="Homeodomain-like_sf"/>
</dbReference>
<evidence type="ECO:0000256" key="6">
    <source>
        <dbReference type="ARBA" id="ARBA00038449"/>
    </source>
</evidence>
<feature type="signal peptide" evidence="10">
    <location>
        <begin position="1"/>
        <end position="15"/>
    </location>
</feature>
<dbReference type="CDD" id="cd00086">
    <property type="entry name" value="homeodomain"/>
    <property type="match status" value="1"/>
</dbReference>
<keyword evidence="10" id="KW-0732">Signal</keyword>
<dbReference type="Proteomes" id="UP000762676">
    <property type="component" value="Unassembled WGS sequence"/>
</dbReference>
<organism evidence="12 13">
    <name type="scientific">Elysia marginata</name>
    <dbReference type="NCBI Taxonomy" id="1093978"/>
    <lineage>
        <taxon>Eukaryota</taxon>
        <taxon>Metazoa</taxon>
        <taxon>Spiralia</taxon>
        <taxon>Lophotrochozoa</taxon>
        <taxon>Mollusca</taxon>
        <taxon>Gastropoda</taxon>
        <taxon>Heterobranchia</taxon>
        <taxon>Euthyneura</taxon>
        <taxon>Panpulmonata</taxon>
        <taxon>Sacoglossa</taxon>
        <taxon>Placobranchoidea</taxon>
        <taxon>Plakobranchidae</taxon>
        <taxon>Elysia</taxon>
    </lineage>
</organism>
<dbReference type="GO" id="GO:0000981">
    <property type="term" value="F:DNA-binding transcription factor activity, RNA polymerase II-specific"/>
    <property type="evidence" value="ECO:0007669"/>
    <property type="project" value="InterPro"/>
</dbReference>
<comment type="subcellular location">
    <subcellularLocation>
        <location evidence="1 7 8">Nucleus</location>
    </subcellularLocation>
</comment>